<organism evidence="2 3">
    <name type="scientific">Candidatus Collierbacteria bacterium RIFOXYB1_FULL_49_13</name>
    <dbReference type="NCBI Taxonomy" id="1817728"/>
    <lineage>
        <taxon>Bacteria</taxon>
        <taxon>Candidatus Collieribacteriota</taxon>
    </lineage>
</organism>
<comment type="caution">
    <text evidence="2">The sequence shown here is derived from an EMBL/GenBank/DDBJ whole genome shotgun (WGS) entry which is preliminary data.</text>
</comment>
<sequence length="108" mass="11427">MVLKINSTIPKQLSLSLDGQESIITYDTPQQQDILGAISNQLSLQGQTLKCIKAIQVDPGPGSFTGTRVGTAIANALAYALDIPVNGQKPPVTPVYAEPPHITTSKTK</sequence>
<evidence type="ECO:0000313" key="3">
    <source>
        <dbReference type="Proteomes" id="UP000176682"/>
    </source>
</evidence>
<dbReference type="SUPFAM" id="SSF53067">
    <property type="entry name" value="Actin-like ATPase domain"/>
    <property type="match status" value="1"/>
</dbReference>
<dbReference type="AlphaFoldDB" id="A0A1F5FHA2"/>
<protein>
    <recommendedName>
        <fullName evidence="1">Gcp-like domain-containing protein</fullName>
    </recommendedName>
</protein>
<evidence type="ECO:0000259" key="1">
    <source>
        <dbReference type="Pfam" id="PF00814"/>
    </source>
</evidence>
<dbReference type="InterPro" id="IPR043129">
    <property type="entry name" value="ATPase_NBD"/>
</dbReference>
<name>A0A1F5FHA2_9BACT</name>
<evidence type="ECO:0000313" key="2">
    <source>
        <dbReference type="EMBL" id="OGD79025.1"/>
    </source>
</evidence>
<dbReference type="Pfam" id="PF00814">
    <property type="entry name" value="TsaD"/>
    <property type="match status" value="1"/>
</dbReference>
<dbReference type="Gene3D" id="3.30.420.40">
    <property type="match status" value="1"/>
</dbReference>
<gene>
    <name evidence="2" type="ORF">A2368_00580</name>
</gene>
<dbReference type="InterPro" id="IPR000905">
    <property type="entry name" value="Gcp-like_dom"/>
</dbReference>
<dbReference type="EMBL" id="MFAM01000027">
    <property type="protein sequence ID" value="OGD79025.1"/>
    <property type="molecule type" value="Genomic_DNA"/>
</dbReference>
<accession>A0A1F5FHA2</accession>
<reference evidence="2 3" key="1">
    <citation type="journal article" date="2016" name="Nat. Commun.">
        <title>Thousands of microbial genomes shed light on interconnected biogeochemical processes in an aquifer system.</title>
        <authorList>
            <person name="Anantharaman K."/>
            <person name="Brown C.T."/>
            <person name="Hug L.A."/>
            <person name="Sharon I."/>
            <person name="Castelle C.J."/>
            <person name="Probst A.J."/>
            <person name="Thomas B.C."/>
            <person name="Singh A."/>
            <person name="Wilkins M.J."/>
            <person name="Karaoz U."/>
            <person name="Brodie E.L."/>
            <person name="Williams K.H."/>
            <person name="Hubbard S.S."/>
            <person name="Banfield J.F."/>
        </authorList>
    </citation>
    <scope>NUCLEOTIDE SEQUENCE [LARGE SCALE GENOMIC DNA]</scope>
</reference>
<dbReference type="Proteomes" id="UP000176682">
    <property type="component" value="Unassembled WGS sequence"/>
</dbReference>
<proteinExistence type="predicted"/>
<feature type="domain" description="Gcp-like" evidence="1">
    <location>
        <begin position="32"/>
        <end position="85"/>
    </location>
</feature>